<dbReference type="Proteomes" id="UP000193834">
    <property type="component" value="Unassembled WGS sequence"/>
</dbReference>
<evidence type="ECO:0000313" key="3">
    <source>
        <dbReference type="Proteomes" id="UP000193834"/>
    </source>
</evidence>
<dbReference type="EMBL" id="FXAZ01000001">
    <property type="protein sequence ID" value="SMG20054.1"/>
    <property type="molecule type" value="Genomic_DNA"/>
</dbReference>
<feature type="transmembrane region" description="Helical" evidence="1">
    <location>
        <begin position="113"/>
        <end position="131"/>
    </location>
</feature>
<gene>
    <name evidence="2" type="ORF">SAMN06295960_0994</name>
</gene>
<feature type="transmembrane region" description="Helical" evidence="1">
    <location>
        <begin position="77"/>
        <end position="107"/>
    </location>
</feature>
<sequence>MNKYGVYLLAATSLLSVTIGICYLSGFWFSFHFLGSEVGSESGTIGIFASVSVGLGIVLLATLPLRNDKQEARFYRILRAALLSILFLINIPAFFLWIGFGFIISFSEGIKGLIPHVMILAIIIMYVMNSANTKYSDLTR</sequence>
<feature type="transmembrane region" description="Helical" evidence="1">
    <location>
        <begin position="7"/>
        <end position="31"/>
    </location>
</feature>
<keyword evidence="1" id="KW-0812">Transmembrane</keyword>
<keyword evidence="1" id="KW-0472">Membrane</keyword>
<dbReference type="AlphaFoldDB" id="A0A1X7IYH9"/>
<dbReference type="OrthoDB" id="2619284at2"/>
<keyword evidence="1" id="KW-1133">Transmembrane helix</keyword>
<evidence type="ECO:0000256" key="1">
    <source>
        <dbReference type="SAM" id="Phobius"/>
    </source>
</evidence>
<feature type="transmembrane region" description="Helical" evidence="1">
    <location>
        <begin position="43"/>
        <end position="65"/>
    </location>
</feature>
<keyword evidence="3" id="KW-1185">Reference proteome</keyword>
<reference evidence="2 3" key="1">
    <citation type="submission" date="2017-04" db="EMBL/GenBank/DDBJ databases">
        <authorList>
            <person name="Afonso C.L."/>
            <person name="Miller P.J."/>
            <person name="Scott M.A."/>
            <person name="Spackman E."/>
            <person name="Goraichik I."/>
            <person name="Dimitrov K.M."/>
            <person name="Suarez D.L."/>
            <person name="Swayne D.E."/>
        </authorList>
    </citation>
    <scope>NUCLEOTIDE SEQUENCE [LARGE SCALE GENOMIC DNA]</scope>
    <source>
        <strain evidence="2 3">11</strain>
    </source>
</reference>
<organism evidence="2 3">
    <name type="scientific">Paenibacillus aquistagni</name>
    <dbReference type="NCBI Taxonomy" id="1852522"/>
    <lineage>
        <taxon>Bacteria</taxon>
        <taxon>Bacillati</taxon>
        <taxon>Bacillota</taxon>
        <taxon>Bacilli</taxon>
        <taxon>Bacillales</taxon>
        <taxon>Paenibacillaceae</taxon>
        <taxon>Paenibacillus</taxon>
    </lineage>
</organism>
<proteinExistence type="predicted"/>
<accession>A0A1X7IYH9</accession>
<protein>
    <submittedName>
        <fullName evidence="2">Uncharacterized protein</fullName>
    </submittedName>
</protein>
<dbReference type="STRING" id="1852522.SAMN06295960_0994"/>
<name>A0A1X7IYH9_9BACL</name>
<dbReference type="RefSeq" id="WP_085493190.1">
    <property type="nucleotide sequence ID" value="NZ_FXAZ01000001.1"/>
</dbReference>
<evidence type="ECO:0000313" key="2">
    <source>
        <dbReference type="EMBL" id="SMG20054.1"/>
    </source>
</evidence>